<accession>A0A5B9P1J7</accession>
<evidence type="ECO:0000256" key="1">
    <source>
        <dbReference type="ARBA" id="ARBA00004651"/>
    </source>
</evidence>
<evidence type="ECO:0000256" key="2">
    <source>
        <dbReference type="ARBA" id="ARBA00009142"/>
    </source>
</evidence>
<dbReference type="STRING" id="980251.GCA_001642875_04595"/>
<sequence>MKEKMFSSARSAMLLIVFLSIIFLATSQIASANPNLAQDVANAADGLSGNWLLTILIVAVIAFVAGVVHSGIGFGFGIVAIGVMPLVIDARQTQLLVSLLAIPVQIGTVWAYRRGFAWRPLLYAFAGAIIGLPLGLWLFKSINLDWLTRGTGVVILFMVAWSFWVRRLASRRAAENEIDSSTEQSEPTVNPVTTFGVGLVSGFLMGAVTMPGPPVVAWAMQQDWSQERFKAFVNQFLLALTIFKVAALFITAEVGQQIITESLLIFPAALIGIAVGKKFSERLSAGSFRTLVAVGLSIVAVLLITKGSG</sequence>
<evidence type="ECO:0000313" key="9">
    <source>
        <dbReference type="EMBL" id="QEG20387.1"/>
    </source>
</evidence>
<dbReference type="RefSeq" id="WP_075082588.1">
    <property type="nucleotide sequence ID" value="NZ_CP042912.1"/>
</dbReference>
<feature type="transmembrane region" description="Helical" evidence="8">
    <location>
        <begin position="118"/>
        <end position="139"/>
    </location>
</feature>
<feature type="transmembrane region" description="Helical" evidence="8">
    <location>
        <begin position="146"/>
        <end position="164"/>
    </location>
</feature>
<comment type="similarity">
    <text evidence="2 8">Belongs to the 4-toluene sulfonate uptake permease (TSUP) (TC 2.A.102) family.</text>
</comment>
<evidence type="ECO:0000256" key="6">
    <source>
        <dbReference type="ARBA" id="ARBA00022989"/>
    </source>
</evidence>
<dbReference type="EMBL" id="CP042912">
    <property type="protein sequence ID" value="QEG20387.1"/>
    <property type="molecule type" value="Genomic_DNA"/>
</dbReference>
<dbReference type="AlphaFoldDB" id="A0A5B9P1J7"/>
<dbReference type="InterPro" id="IPR002781">
    <property type="entry name" value="TM_pro_TauE-like"/>
</dbReference>
<dbReference type="Proteomes" id="UP000322214">
    <property type="component" value="Chromosome"/>
</dbReference>
<organism evidence="9 10">
    <name type="scientific">Mariniblastus fucicola</name>
    <dbReference type="NCBI Taxonomy" id="980251"/>
    <lineage>
        <taxon>Bacteria</taxon>
        <taxon>Pseudomonadati</taxon>
        <taxon>Planctomycetota</taxon>
        <taxon>Planctomycetia</taxon>
        <taxon>Pirellulales</taxon>
        <taxon>Pirellulaceae</taxon>
        <taxon>Mariniblastus</taxon>
    </lineage>
</organism>
<evidence type="ECO:0000256" key="8">
    <source>
        <dbReference type="RuleBase" id="RU363041"/>
    </source>
</evidence>
<dbReference type="KEGG" id="mff:MFFC18_02350"/>
<dbReference type="Pfam" id="PF01925">
    <property type="entry name" value="TauE"/>
    <property type="match status" value="1"/>
</dbReference>
<comment type="subcellular location">
    <subcellularLocation>
        <location evidence="1 8">Cell membrane</location>
        <topology evidence="1 8">Multi-pass membrane protein</topology>
    </subcellularLocation>
</comment>
<dbReference type="PANTHER" id="PTHR30269">
    <property type="entry name" value="TRANSMEMBRANE PROTEIN YFCA"/>
    <property type="match status" value="1"/>
</dbReference>
<dbReference type="GO" id="GO:0005886">
    <property type="term" value="C:plasma membrane"/>
    <property type="evidence" value="ECO:0007669"/>
    <property type="project" value="UniProtKB-SubCell"/>
</dbReference>
<protein>
    <recommendedName>
        <fullName evidence="8">Probable membrane transporter protein</fullName>
    </recommendedName>
</protein>
<feature type="transmembrane region" description="Helical" evidence="8">
    <location>
        <begin position="95"/>
        <end position="112"/>
    </location>
</feature>
<keyword evidence="7 8" id="KW-0472">Membrane</keyword>
<keyword evidence="3" id="KW-0813">Transport</keyword>
<evidence type="ECO:0000256" key="3">
    <source>
        <dbReference type="ARBA" id="ARBA00022448"/>
    </source>
</evidence>
<evidence type="ECO:0000256" key="5">
    <source>
        <dbReference type="ARBA" id="ARBA00022692"/>
    </source>
</evidence>
<keyword evidence="10" id="KW-1185">Reference proteome</keyword>
<evidence type="ECO:0000256" key="7">
    <source>
        <dbReference type="ARBA" id="ARBA00023136"/>
    </source>
</evidence>
<feature type="transmembrane region" description="Helical" evidence="8">
    <location>
        <begin position="288"/>
        <end position="305"/>
    </location>
</feature>
<evidence type="ECO:0000256" key="4">
    <source>
        <dbReference type="ARBA" id="ARBA00022475"/>
    </source>
</evidence>
<name>A0A5B9P1J7_9BACT</name>
<dbReference type="PANTHER" id="PTHR30269:SF37">
    <property type="entry name" value="MEMBRANE TRANSPORTER PROTEIN"/>
    <property type="match status" value="1"/>
</dbReference>
<gene>
    <name evidence="9" type="ORF">MFFC18_02350</name>
</gene>
<feature type="transmembrane region" description="Helical" evidence="8">
    <location>
        <begin position="53"/>
        <end position="83"/>
    </location>
</feature>
<dbReference type="OrthoDB" id="291833at2"/>
<keyword evidence="5 8" id="KW-0812">Transmembrane</keyword>
<feature type="transmembrane region" description="Helical" evidence="8">
    <location>
        <begin position="195"/>
        <end position="219"/>
    </location>
</feature>
<proteinExistence type="inferred from homology"/>
<feature type="transmembrane region" description="Helical" evidence="8">
    <location>
        <begin position="231"/>
        <end position="252"/>
    </location>
</feature>
<evidence type="ECO:0000313" key="10">
    <source>
        <dbReference type="Proteomes" id="UP000322214"/>
    </source>
</evidence>
<reference evidence="9 10" key="1">
    <citation type="submission" date="2019-08" db="EMBL/GenBank/DDBJ databases">
        <title>Deep-cultivation of Planctomycetes and their phenomic and genomic characterization uncovers novel biology.</title>
        <authorList>
            <person name="Wiegand S."/>
            <person name="Jogler M."/>
            <person name="Boedeker C."/>
            <person name="Pinto D."/>
            <person name="Vollmers J."/>
            <person name="Rivas-Marin E."/>
            <person name="Kohn T."/>
            <person name="Peeters S.H."/>
            <person name="Heuer A."/>
            <person name="Rast P."/>
            <person name="Oberbeckmann S."/>
            <person name="Bunk B."/>
            <person name="Jeske O."/>
            <person name="Meyerdierks A."/>
            <person name="Storesund J.E."/>
            <person name="Kallscheuer N."/>
            <person name="Luecker S."/>
            <person name="Lage O.M."/>
            <person name="Pohl T."/>
            <person name="Merkel B.J."/>
            <person name="Hornburger P."/>
            <person name="Mueller R.-W."/>
            <person name="Bruemmer F."/>
            <person name="Labrenz M."/>
            <person name="Spormann A.M."/>
            <person name="Op den Camp H."/>
            <person name="Overmann J."/>
            <person name="Amann R."/>
            <person name="Jetten M.S.M."/>
            <person name="Mascher T."/>
            <person name="Medema M.H."/>
            <person name="Devos D.P."/>
            <person name="Kaster A.-K."/>
            <person name="Ovreas L."/>
            <person name="Rohde M."/>
            <person name="Galperin M.Y."/>
            <person name="Jogler C."/>
        </authorList>
    </citation>
    <scope>NUCLEOTIDE SEQUENCE [LARGE SCALE GENOMIC DNA]</scope>
    <source>
        <strain evidence="9 10">FC18</strain>
    </source>
</reference>
<keyword evidence="6 8" id="KW-1133">Transmembrane helix</keyword>
<feature type="transmembrane region" description="Helical" evidence="8">
    <location>
        <begin position="258"/>
        <end position="276"/>
    </location>
</feature>
<dbReference type="InterPro" id="IPR052017">
    <property type="entry name" value="TSUP"/>
</dbReference>
<keyword evidence="4 8" id="KW-1003">Cell membrane</keyword>